<comment type="subcellular location">
    <subcellularLocation>
        <location evidence="9">Cell membrane</location>
        <topology evidence="9">Multi-pass membrane protein</topology>
    </subcellularLocation>
    <subcellularLocation>
        <location evidence="1">Endomembrane system</location>
        <topology evidence="1">Multi-pass membrane protein</topology>
    </subcellularLocation>
</comment>
<keyword evidence="6" id="KW-0677">Repeat</keyword>
<keyword evidence="12" id="KW-1185">Reference proteome</keyword>
<dbReference type="InterPro" id="IPR004316">
    <property type="entry name" value="SWEET_rpt"/>
</dbReference>
<comment type="similarity">
    <text evidence="2 9">Belongs to the SWEET sugar transporter family.</text>
</comment>
<dbReference type="GO" id="GO:0051119">
    <property type="term" value="F:sugar transmembrane transporter activity"/>
    <property type="evidence" value="ECO:0007669"/>
    <property type="project" value="InterPro"/>
</dbReference>
<keyword evidence="7 9" id="KW-1133">Transmembrane helix</keyword>
<evidence type="ECO:0000313" key="11">
    <source>
        <dbReference type="EMBL" id="KAG6719917.1"/>
    </source>
</evidence>
<evidence type="ECO:0000256" key="6">
    <source>
        <dbReference type="ARBA" id="ARBA00022737"/>
    </source>
</evidence>
<evidence type="ECO:0000256" key="7">
    <source>
        <dbReference type="ARBA" id="ARBA00022989"/>
    </source>
</evidence>
<feature type="transmembrane region" description="Helical" evidence="9">
    <location>
        <begin position="45"/>
        <end position="65"/>
    </location>
</feature>
<reference evidence="11" key="2">
    <citation type="submission" date="2021-01" db="EMBL/GenBank/DDBJ databases">
        <authorList>
            <person name="Lovell J.T."/>
            <person name="Bentley N."/>
            <person name="Bhattarai G."/>
            <person name="Jenkins J.W."/>
            <person name="Sreedasyam A."/>
            <person name="Alarcon Y."/>
            <person name="Bock C."/>
            <person name="Boston L."/>
            <person name="Carlson J."/>
            <person name="Cervantes K."/>
            <person name="Clermont K."/>
            <person name="Krom N."/>
            <person name="Kubenka K."/>
            <person name="Mamidi S."/>
            <person name="Mattison C."/>
            <person name="Monteros M."/>
            <person name="Pisani C."/>
            <person name="Plott C."/>
            <person name="Rajasekar S."/>
            <person name="Rhein H.S."/>
            <person name="Rohla C."/>
            <person name="Song M."/>
            <person name="Hilaire R.S."/>
            <person name="Shu S."/>
            <person name="Wells L."/>
            <person name="Wang X."/>
            <person name="Webber J."/>
            <person name="Heerema R.J."/>
            <person name="Klein P."/>
            <person name="Conner P."/>
            <person name="Grauke L."/>
            <person name="Grimwood J."/>
            <person name="Schmutz J."/>
            <person name="Randall J.J."/>
        </authorList>
    </citation>
    <scope>NUCLEOTIDE SEQUENCE</scope>
    <source>
        <tissue evidence="11">Leaf</tissue>
    </source>
</reference>
<dbReference type="PANTHER" id="PTHR10791:SF236">
    <property type="entry name" value="BIDIRECTIONAL SUGAR TRANSPORTER SWEET8"/>
    <property type="match status" value="1"/>
</dbReference>
<keyword evidence="5 9" id="KW-0812">Transmembrane</keyword>
<dbReference type="FunFam" id="1.20.1280.290:FF:000002">
    <property type="entry name" value="Bidirectional sugar transporter SWEET"/>
    <property type="match status" value="1"/>
</dbReference>
<feature type="transmembrane region" description="Helical" evidence="9">
    <location>
        <begin position="133"/>
        <end position="154"/>
    </location>
</feature>
<dbReference type="EMBL" id="CM031811">
    <property type="protein sequence ID" value="KAG6659465.1"/>
    <property type="molecule type" value="Genomic_DNA"/>
</dbReference>
<evidence type="ECO:0000313" key="10">
    <source>
        <dbReference type="EMBL" id="KAG6659465.1"/>
    </source>
</evidence>
<dbReference type="PANTHER" id="PTHR10791">
    <property type="entry name" value="RAG1-ACTIVATING PROTEIN 1"/>
    <property type="match status" value="1"/>
</dbReference>
<feature type="transmembrane region" description="Helical" evidence="9">
    <location>
        <begin position="192"/>
        <end position="215"/>
    </location>
</feature>
<organism evidence="10 12">
    <name type="scientific">Carya illinoinensis</name>
    <name type="common">Pecan</name>
    <dbReference type="NCBI Taxonomy" id="32201"/>
    <lineage>
        <taxon>Eukaryota</taxon>
        <taxon>Viridiplantae</taxon>
        <taxon>Streptophyta</taxon>
        <taxon>Embryophyta</taxon>
        <taxon>Tracheophyta</taxon>
        <taxon>Spermatophyta</taxon>
        <taxon>Magnoliopsida</taxon>
        <taxon>eudicotyledons</taxon>
        <taxon>Gunneridae</taxon>
        <taxon>Pentapetalae</taxon>
        <taxon>rosids</taxon>
        <taxon>fabids</taxon>
        <taxon>Fagales</taxon>
        <taxon>Juglandaceae</taxon>
        <taxon>Carya</taxon>
    </lineage>
</organism>
<reference evidence="10" key="1">
    <citation type="submission" date="2020-12" db="EMBL/GenBank/DDBJ databases">
        <title>WGS assembly of Carya illinoinensis cv. Pawnee.</title>
        <authorList>
            <person name="Platts A."/>
            <person name="Shu S."/>
            <person name="Wright S."/>
            <person name="Barry K."/>
            <person name="Edger P."/>
            <person name="Pires J.C."/>
            <person name="Schmutz J."/>
        </authorList>
    </citation>
    <scope>NUCLEOTIDE SEQUENCE</scope>
    <source>
        <tissue evidence="10">Leaf</tissue>
    </source>
</reference>
<dbReference type="GO" id="GO:0005886">
    <property type="term" value="C:plasma membrane"/>
    <property type="evidence" value="ECO:0007669"/>
    <property type="project" value="UniProtKB-SubCell"/>
</dbReference>
<dbReference type="GO" id="GO:0051260">
    <property type="term" value="P:protein homooligomerization"/>
    <property type="evidence" value="ECO:0007669"/>
    <property type="project" value="UniProtKB-ARBA"/>
</dbReference>
<keyword evidence="4 9" id="KW-0762">Sugar transport</keyword>
<name>A0A8T1QYG3_CARIL</name>
<dbReference type="Proteomes" id="UP000811246">
    <property type="component" value="Chromosome 3"/>
</dbReference>
<dbReference type="EMBL" id="CM031827">
    <property type="protein sequence ID" value="KAG6719917.1"/>
    <property type="molecule type" value="Genomic_DNA"/>
</dbReference>
<comment type="function">
    <text evidence="9">Mediates both low-affinity uptake and efflux of sugar across the membrane.</text>
</comment>
<feature type="transmembrane region" description="Helical" evidence="9">
    <location>
        <begin position="71"/>
        <end position="93"/>
    </location>
</feature>
<protein>
    <recommendedName>
        <fullName evidence="9">Bidirectional sugar transporter SWEET</fullName>
    </recommendedName>
</protein>
<dbReference type="Proteomes" id="UP000811609">
    <property type="component" value="Chromosome 3"/>
</dbReference>
<dbReference type="InterPro" id="IPR047664">
    <property type="entry name" value="SWEET"/>
</dbReference>
<dbReference type="FunFam" id="1.20.1280.290:FF:000001">
    <property type="entry name" value="Bidirectional sugar transporter SWEET"/>
    <property type="match status" value="1"/>
</dbReference>
<dbReference type="Pfam" id="PF03083">
    <property type="entry name" value="MtN3_slv"/>
    <property type="match status" value="2"/>
</dbReference>
<evidence type="ECO:0000256" key="8">
    <source>
        <dbReference type="ARBA" id="ARBA00023136"/>
    </source>
</evidence>
<dbReference type="AlphaFoldDB" id="A0A8T1QYG3"/>
<gene>
    <name evidence="10" type="ORF">CIPAW_03G037300</name>
    <name evidence="11" type="ORF">I3842_03G031600</name>
</gene>
<dbReference type="OrthoDB" id="409725at2759"/>
<evidence type="ECO:0000313" key="12">
    <source>
        <dbReference type="Proteomes" id="UP000811609"/>
    </source>
</evidence>
<sequence length="239" mass="26756">MVSAETARSVVGIIGNVISIGLFLSPVPTFCRIIKNKAVEDYSPLPYIATVLNCMLWIFYGLPIVHEHSVLVVTTNSVGLVLELIYLAIFYTYAAGQKNGRKKVAIGLAIEVVFVAVVVVITMLTLHSHERRSMMVGIIADFFNILMYISPLTVMKQVITTKSVKYMPFYLSLTNHLNGCIWTCYALIKFDIYVLVCNIIGAFAGAAQLILYGVYYRKTPKDDDINHHARKNRISELQL</sequence>
<feature type="transmembrane region" description="Helical" evidence="9">
    <location>
        <begin position="105"/>
        <end position="127"/>
    </location>
</feature>
<feature type="transmembrane region" description="Helical" evidence="9">
    <location>
        <begin position="6"/>
        <end position="24"/>
    </location>
</feature>
<dbReference type="GO" id="GO:0012505">
    <property type="term" value="C:endomembrane system"/>
    <property type="evidence" value="ECO:0007669"/>
    <property type="project" value="UniProtKB-SubCell"/>
</dbReference>
<evidence type="ECO:0000256" key="4">
    <source>
        <dbReference type="ARBA" id="ARBA00022597"/>
    </source>
</evidence>
<evidence type="ECO:0000256" key="3">
    <source>
        <dbReference type="ARBA" id="ARBA00022448"/>
    </source>
</evidence>
<evidence type="ECO:0000256" key="9">
    <source>
        <dbReference type="RuleBase" id="RU910715"/>
    </source>
</evidence>
<evidence type="ECO:0000256" key="5">
    <source>
        <dbReference type="ARBA" id="ARBA00022692"/>
    </source>
</evidence>
<dbReference type="Gene3D" id="1.20.1280.290">
    <property type="match status" value="2"/>
</dbReference>
<keyword evidence="3 9" id="KW-0813">Transport</keyword>
<evidence type="ECO:0000256" key="1">
    <source>
        <dbReference type="ARBA" id="ARBA00004127"/>
    </source>
</evidence>
<evidence type="ECO:0000256" key="2">
    <source>
        <dbReference type="ARBA" id="ARBA00007809"/>
    </source>
</evidence>
<accession>A0A8T1QYG3</accession>
<comment type="caution">
    <text evidence="10">The sequence shown here is derived from an EMBL/GenBank/DDBJ whole genome shotgun (WGS) entry which is preliminary data.</text>
</comment>
<proteinExistence type="inferred from homology"/>
<keyword evidence="8 9" id="KW-0472">Membrane</keyword>
<feature type="transmembrane region" description="Helical" evidence="9">
    <location>
        <begin position="166"/>
        <end position="186"/>
    </location>
</feature>